<dbReference type="EMBL" id="LR796679">
    <property type="protein sequence ID" value="CAB4158455.1"/>
    <property type="molecule type" value="Genomic_DNA"/>
</dbReference>
<sequence>MAGVEELIAQQVILEGLGGALSVMESMCVNEGQSVTFLNHIIQAFTIETEIALESSVDEGYEWDDVDIGDPYMTFMGEIVEVGNAIMQEAINIANSIENEEGGDGGILETLGDIFDIFFGDGKSDERDEYEIDL</sequence>
<reference evidence="1" key="1">
    <citation type="submission" date="2020-04" db="EMBL/GenBank/DDBJ databases">
        <authorList>
            <person name="Chiriac C."/>
            <person name="Salcher M."/>
            <person name="Ghai R."/>
            <person name="Kavagutti S V."/>
        </authorList>
    </citation>
    <scope>NUCLEOTIDE SEQUENCE</scope>
</reference>
<name>A0A6J5NMT5_9CAUD</name>
<proteinExistence type="predicted"/>
<accession>A0A6J5NMT5</accession>
<gene>
    <name evidence="1" type="ORF">UFOVP712_5</name>
</gene>
<protein>
    <submittedName>
        <fullName evidence="1">Uncharacterized protein</fullName>
    </submittedName>
</protein>
<evidence type="ECO:0000313" key="1">
    <source>
        <dbReference type="EMBL" id="CAB4158455.1"/>
    </source>
</evidence>
<organism evidence="1">
    <name type="scientific">uncultured Caudovirales phage</name>
    <dbReference type="NCBI Taxonomy" id="2100421"/>
    <lineage>
        <taxon>Viruses</taxon>
        <taxon>Duplodnaviria</taxon>
        <taxon>Heunggongvirae</taxon>
        <taxon>Uroviricota</taxon>
        <taxon>Caudoviricetes</taxon>
        <taxon>Peduoviridae</taxon>
        <taxon>Maltschvirus</taxon>
        <taxon>Maltschvirus maltsch</taxon>
    </lineage>
</organism>